<dbReference type="PIRSF" id="PIRSF028696">
    <property type="entry name" value="UCP028696"/>
    <property type="match status" value="1"/>
</dbReference>
<organism evidence="2 3">
    <name type="scientific">Aeromonas schubertii</name>
    <dbReference type="NCBI Taxonomy" id="652"/>
    <lineage>
        <taxon>Bacteria</taxon>
        <taxon>Pseudomonadati</taxon>
        <taxon>Pseudomonadota</taxon>
        <taxon>Gammaproteobacteria</taxon>
        <taxon>Aeromonadales</taxon>
        <taxon>Aeromonadaceae</taxon>
        <taxon>Aeromonas</taxon>
    </lineage>
</organism>
<dbReference type="AlphaFoldDB" id="A0A0S2SDM2"/>
<dbReference type="PATRIC" id="fig|652.5.peg.911"/>
<feature type="signal peptide" evidence="1">
    <location>
        <begin position="1"/>
        <end position="18"/>
    </location>
</feature>
<dbReference type="RefSeq" id="WP_060584379.1">
    <property type="nucleotide sequence ID" value="NZ_CP013067.1"/>
</dbReference>
<evidence type="ECO:0008006" key="4">
    <source>
        <dbReference type="Google" id="ProtNLM"/>
    </source>
</evidence>
<evidence type="ECO:0000256" key="1">
    <source>
        <dbReference type="SAM" id="SignalP"/>
    </source>
</evidence>
<name>A0A0S2SDM2_9GAMM</name>
<reference evidence="2 3" key="2">
    <citation type="journal article" date="2016" name="Genome Announc.">
        <title>Complete Genome Sequence of the Highly Virulent Aeromonas schubertii Strain WL1483, Isolated from Diseased Snakehead Fish (Channa argus) in China.</title>
        <authorList>
            <person name="Liu L."/>
            <person name="Li N."/>
            <person name="Zhang D."/>
            <person name="Fu X."/>
            <person name="Shi C."/>
            <person name="Lin Q."/>
            <person name="Hao G."/>
        </authorList>
    </citation>
    <scope>NUCLEOTIDE SEQUENCE [LARGE SCALE GENOMIC DNA]</scope>
    <source>
        <strain evidence="2 3">WL1483</strain>
    </source>
</reference>
<dbReference type="KEGG" id="asr:WL1483_381"/>
<dbReference type="EMBL" id="CP013067">
    <property type="protein sequence ID" value="ALP39800.1"/>
    <property type="molecule type" value="Genomic_DNA"/>
</dbReference>
<sequence length="334" mass="37209">MKYALLPLALLGAHPALADVTTIPTQSGFSGFVMGGVTARQYESNLFKGDKGDSRLDALDTSPSRHDALKPLFGADLRYTFAETGTQIFLGNLIQDAVRYDLTQQLGIRQQWGNLGILSAGYVFSAMPTETWSDPYFVSGERSETDYSTRGVRLGWDNIGHSKVNAAYTWRRSQVDDEQSGRQLVSQGKLSQEQAAMLDRNGDLHRLEFSYDWQRPSGHLLSPALIYKRAELDGAAERSDTLHLQLTHALRGPQWSLVSNLYGGWRHYDEANPIYGQKADANEWGASSTFFWHRLFGVEPLSVFVSASWGSADADIDFYDSTMLAVSTGLMYRL</sequence>
<proteinExistence type="predicted"/>
<accession>A0A0S2SDM2</accession>
<keyword evidence="1" id="KW-0732">Signal</keyword>
<gene>
    <name evidence="2" type="ORF">WL1483_381</name>
</gene>
<dbReference type="Pfam" id="PF11059">
    <property type="entry name" value="DUF2860"/>
    <property type="match status" value="1"/>
</dbReference>
<evidence type="ECO:0000313" key="3">
    <source>
        <dbReference type="Proteomes" id="UP000058114"/>
    </source>
</evidence>
<protein>
    <recommendedName>
        <fullName evidence="4">DUF2860 domain-containing protein</fullName>
    </recommendedName>
</protein>
<dbReference type="InterPro" id="IPR016896">
    <property type="entry name" value="DUF2860"/>
</dbReference>
<reference evidence="3" key="1">
    <citation type="submission" date="2015-10" db="EMBL/GenBank/DDBJ databases">
        <title>Complete Genome Sequence of Aeromonas schubertii strain WL1483.</title>
        <authorList>
            <person name="Liu L."/>
        </authorList>
    </citation>
    <scope>NUCLEOTIDE SEQUENCE [LARGE SCALE GENOMIC DNA]</scope>
    <source>
        <strain evidence="3">WL1483</strain>
    </source>
</reference>
<feature type="chain" id="PRO_5006604417" description="DUF2860 domain-containing protein" evidence="1">
    <location>
        <begin position="19"/>
        <end position="334"/>
    </location>
</feature>
<evidence type="ECO:0000313" key="2">
    <source>
        <dbReference type="EMBL" id="ALP39800.1"/>
    </source>
</evidence>
<dbReference type="Proteomes" id="UP000058114">
    <property type="component" value="Chromosome"/>
</dbReference>